<evidence type="ECO:0000313" key="2">
    <source>
        <dbReference type="EMBL" id="TNJ64541.1"/>
    </source>
</evidence>
<dbReference type="RefSeq" id="WP_139603978.1">
    <property type="nucleotide sequence ID" value="NZ_VDCQ01000028.1"/>
</dbReference>
<keyword evidence="1" id="KW-0812">Transmembrane</keyword>
<keyword evidence="1" id="KW-1133">Transmembrane helix</keyword>
<evidence type="ECO:0000313" key="3">
    <source>
        <dbReference type="Proteomes" id="UP000307943"/>
    </source>
</evidence>
<feature type="transmembrane region" description="Helical" evidence="1">
    <location>
        <begin position="439"/>
        <end position="458"/>
    </location>
</feature>
<organism evidence="2 3">
    <name type="scientific">Paenibacillus hemerocallicola</name>
    <dbReference type="NCBI Taxonomy" id="1172614"/>
    <lineage>
        <taxon>Bacteria</taxon>
        <taxon>Bacillati</taxon>
        <taxon>Bacillota</taxon>
        <taxon>Bacilli</taxon>
        <taxon>Bacillales</taxon>
        <taxon>Paenibacillaceae</taxon>
        <taxon>Paenibacillus</taxon>
    </lineage>
</organism>
<evidence type="ECO:0008006" key="4">
    <source>
        <dbReference type="Google" id="ProtNLM"/>
    </source>
</evidence>
<dbReference type="Proteomes" id="UP000307943">
    <property type="component" value="Unassembled WGS sequence"/>
</dbReference>
<keyword evidence="3" id="KW-1185">Reference proteome</keyword>
<dbReference type="EMBL" id="VDCQ01000028">
    <property type="protein sequence ID" value="TNJ64541.1"/>
    <property type="molecule type" value="Genomic_DNA"/>
</dbReference>
<dbReference type="AlphaFoldDB" id="A0A5C4T634"/>
<proteinExistence type="predicted"/>
<feature type="transmembrane region" description="Helical" evidence="1">
    <location>
        <begin position="348"/>
        <end position="370"/>
    </location>
</feature>
<name>A0A5C4T634_9BACL</name>
<dbReference type="OrthoDB" id="90760at2"/>
<sequence>MAKEFTMGAKMTLKDHFSSTIKRVKQSTEAFAKSADLTRDKNGRLRDSLGRFAATAEQSKRSLVSFSGGLSSMGAAASGARMHISGLAGAVTALAVGVGAKMGFDWLIGANADMEQYQNTLGVVLKSQEKAVETLAWAQKFAAKTPFEIPQIVEATTRMSAYGLEAKKVMGITGDMAAVMGKDLMQAVEAVADAQTGELERLKEFGITKKMVEDQAKLLGTSPIDKSGSIRDMRAFNAALFSLMEDRFRGGMEMQSKTFKGMVSNVKDFMGTMGRQLGKPLFEKAKARLGIFLDTLNRLQADGNIDRWIGNVQKGAAVVGAGFGKVAGVVRQSWAQLRGFYTENQGKLAKIGAVFVAAFSSAIPVISWLFNTGLPMVNSWLYKIAGWVMDTAVYFVDNWGWIDPIVTGLAISFGTYYAVLKTVAAYTKIATAVQTAYNAFLVGGSVAAKAVAAAQAAYSAAMVRGTAVTRVLAAAQAFFNVVLMANPIGLVVAAIGLLIGAGILLYKNWDKVTEYAGKLWEGMKAVWGAMTSWVTNKITEAKEWGANIIMTMVDGILGAKDKLVDGVKSVFKKVRELMPFSDAKRGPFSELTYSGGALMTTLGQGVDKKAAQLKKSVTSAFQDTGLGVNIAPGKVESLAPAPAAASPAAAPQVTIHVGGIEINGADGDTERMANELIEVIYRKAKDAAQILSSVDKSALIG</sequence>
<comment type="caution">
    <text evidence="2">The sequence shown here is derived from an EMBL/GenBank/DDBJ whole genome shotgun (WGS) entry which is preliminary data.</text>
</comment>
<feature type="transmembrane region" description="Helical" evidence="1">
    <location>
        <begin position="399"/>
        <end position="419"/>
    </location>
</feature>
<feature type="transmembrane region" description="Helical" evidence="1">
    <location>
        <begin position="478"/>
        <end position="506"/>
    </location>
</feature>
<gene>
    <name evidence="2" type="ORF">FE784_19890</name>
</gene>
<keyword evidence="1" id="KW-0472">Membrane</keyword>
<reference evidence="2 3" key="1">
    <citation type="submission" date="2019-05" db="EMBL/GenBank/DDBJ databases">
        <title>We sequenced the genome of Paenibacillus hemerocallicola KCTC 33185 for further insight into its adaptation and study the phylogeny of Paenibacillus.</title>
        <authorList>
            <person name="Narsing Rao M.P."/>
        </authorList>
    </citation>
    <scope>NUCLEOTIDE SEQUENCE [LARGE SCALE GENOMIC DNA]</scope>
    <source>
        <strain evidence="2 3">KCTC 33185</strain>
    </source>
</reference>
<evidence type="ECO:0000256" key="1">
    <source>
        <dbReference type="SAM" id="Phobius"/>
    </source>
</evidence>
<protein>
    <recommendedName>
        <fullName evidence="4">Phage tail tape measure protein</fullName>
    </recommendedName>
</protein>
<accession>A0A5C4T634</accession>